<evidence type="ECO:0000256" key="7">
    <source>
        <dbReference type="ARBA" id="ARBA00022840"/>
    </source>
</evidence>
<feature type="transmembrane region" description="Helical" evidence="10">
    <location>
        <begin position="348"/>
        <end position="371"/>
    </location>
</feature>
<evidence type="ECO:0000256" key="2">
    <source>
        <dbReference type="ARBA" id="ARBA00008869"/>
    </source>
</evidence>
<dbReference type="GO" id="GO:0005524">
    <property type="term" value="F:ATP binding"/>
    <property type="evidence" value="ECO:0007669"/>
    <property type="project" value="UniProtKB-KW"/>
</dbReference>
<feature type="transmembrane region" description="Helical" evidence="10">
    <location>
        <begin position="1231"/>
        <end position="1251"/>
    </location>
</feature>
<feature type="transmembrane region" description="Helical" evidence="10">
    <location>
        <begin position="22"/>
        <end position="42"/>
    </location>
</feature>
<evidence type="ECO:0000256" key="6">
    <source>
        <dbReference type="ARBA" id="ARBA00022741"/>
    </source>
</evidence>
<evidence type="ECO:0000256" key="4">
    <source>
        <dbReference type="ARBA" id="ARBA00022692"/>
    </source>
</evidence>
<dbReference type="EMBL" id="CAJZBQ010000004">
    <property type="protein sequence ID" value="CAG9311641.1"/>
    <property type="molecule type" value="Genomic_DNA"/>
</dbReference>
<evidence type="ECO:0000256" key="3">
    <source>
        <dbReference type="ARBA" id="ARBA00022448"/>
    </source>
</evidence>
<evidence type="ECO:0000256" key="1">
    <source>
        <dbReference type="ARBA" id="ARBA00004141"/>
    </source>
</evidence>
<dbReference type="CDD" id="cd03263">
    <property type="entry name" value="ABC_subfamily_A"/>
    <property type="match status" value="1"/>
</dbReference>
<dbReference type="PANTHER" id="PTHR19229:SF36">
    <property type="entry name" value="ATP-BINDING CASSETTE SUB-FAMILY A MEMBER 2"/>
    <property type="match status" value="1"/>
</dbReference>
<feature type="transmembrane region" description="Helical" evidence="10">
    <location>
        <begin position="1263"/>
        <end position="1282"/>
    </location>
</feature>
<name>A0AAU9IB10_9CILI</name>
<keyword evidence="9 10" id="KW-0472">Membrane</keyword>
<dbReference type="Pfam" id="PF12698">
    <property type="entry name" value="ABC2_membrane_3"/>
    <property type="match status" value="2"/>
</dbReference>
<feature type="transmembrane region" description="Helical" evidence="10">
    <location>
        <begin position="407"/>
        <end position="423"/>
    </location>
</feature>
<dbReference type="InterPro" id="IPR013525">
    <property type="entry name" value="ABC2_TM"/>
</dbReference>
<evidence type="ECO:0000256" key="8">
    <source>
        <dbReference type="ARBA" id="ARBA00022989"/>
    </source>
</evidence>
<feature type="transmembrane region" description="Helical" evidence="10">
    <location>
        <begin position="1200"/>
        <end position="1219"/>
    </location>
</feature>
<dbReference type="Proteomes" id="UP001162131">
    <property type="component" value="Unassembled WGS sequence"/>
</dbReference>
<feature type="transmembrane region" description="Helical" evidence="10">
    <location>
        <begin position="934"/>
        <end position="953"/>
    </location>
</feature>
<evidence type="ECO:0000256" key="5">
    <source>
        <dbReference type="ARBA" id="ARBA00022737"/>
    </source>
</evidence>
<feature type="transmembrane region" description="Helical" evidence="10">
    <location>
        <begin position="1302"/>
        <end position="1326"/>
    </location>
</feature>
<evidence type="ECO:0000313" key="12">
    <source>
        <dbReference type="EMBL" id="CAG9311641.1"/>
    </source>
</evidence>
<organism evidence="12 13">
    <name type="scientific">Blepharisma stoltei</name>
    <dbReference type="NCBI Taxonomy" id="1481888"/>
    <lineage>
        <taxon>Eukaryota</taxon>
        <taxon>Sar</taxon>
        <taxon>Alveolata</taxon>
        <taxon>Ciliophora</taxon>
        <taxon>Postciliodesmatophora</taxon>
        <taxon>Heterotrichea</taxon>
        <taxon>Heterotrichida</taxon>
        <taxon>Blepharismidae</taxon>
        <taxon>Blepharisma</taxon>
    </lineage>
</organism>
<keyword evidence="5" id="KW-0677">Repeat</keyword>
<dbReference type="InterPro" id="IPR003593">
    <property type="entry name" value="AAA+_ATPase"/>
</dbReference>
<keyword evidence="8 10" id="KW-1133">Transmembrane helix</keyword>
<dbReference type="GO" id="GO:0016887">
    <property type="term" value="F:ATP hydrolysis activity"/>
    <property type="evidence" value="ECO:0007669"/>
    <property type="project" value="InterPro"/>
</dbReference>
<keyword evidence="4 10" id="KW-0812">Transmembrane</keyword>
<accession>A0AAU9IB10</accession>
<keyword evidence="13" id="KW-1185">Reference proteome</keyword>
<dbReference type="GO" id="GO:0140359">
    <property type="term" value="F:ABC-type transporter activity"/>
    <property type="evidence" value="ECO:0007669"/>
    <property type="project" value="InterPro"/>
</dbReference>
<comment type="similarity">
    <text evidence="2">Belongs to the ABC transporter superfamily. ABCA family.</text>
</comment>
<dbReference type="PROSITE" id="PS00211">
    <property type="entry name" value="ABC_TRANSPORTER_1"/>
    <property type="match status" value="1"/>
</dbReference>
<feature type="domain" description="ABC transporter" evidence="11">
    <location>
        <begin position="542"/>
        <end position="772"/>
    </location>
</feature>
<keyword evidence="3" id="KW-0813">Transport</keyword>
<sequence length="1521" mass="174067">MTFFGHLRALCFKNWLIWKREWVGSACEIFFPVFIMLFMLLLRYSLPAEHKPAKSHLDDGQIIAPSWSMNESLYFNKNLTKSDDTWPFAWCQVNIQYHFTWGIIGNKTSPGLSKYLTEQIGSYFPYTDYKGPMYFDTTDDMEDYVTDSDYDDKGREKICFAVDLSKQKDDNHKVYLRFNLTDILPDEQTVYGKWYLIFLTSLIPPVNKFQKEVKLEHQHNFIYSGFFSIQNMIYNYYLTNKTENPDAYLQFGFVPMYQQKFVKDNFMIGFAMTLGFFMFITSLVPVSRLINKITIEKETKVKEAMKMMGLNDAPYWLSWYIMYMLIYTVISGLLTLIGWDIFSGSQAIVFLILLLYGTSCIAFSSLISSFFSKAKTGILVGVLAYFASYFTIFAVTDTTPASTKNGLSIFNTIAMTQGFYVLLSLKGNQIDSTISNLDIEYEYYKVETCIIMLFVDTILYSLLAFYFGKIVPSQYGVSLPWYFPFTKSFWLGRTSNDNKLDEKAKEFINDEEEKRREEMRQNKNIEDPDPLLLKQIEANQAMTVRGLRKHFGDKIAVDGLDLDIFRNQIFALLGHNGAGKTTTLSMLTGLLKPTGGNMTVDGLDFRTDMPEIRKRLGVCPQHDVLFKNLTVYEHLYMFCRFKGLTDSQAINSNIDEILKEINLEDKKFVRSENLSGGQKRKLSLSIALIGGSSIVMLDEPTSGMDLTARRRVWDMLRNDKHGRIIILTTHYMEEADILADRIAIMSEGKLHCLGSPLFLKNRFGVGYNLTIVKQISASGKEYSQAITDLVKKYIPKAETLSDVSAECTYQIPLSESVYFSSFFKELDRQMANLKIEAYGISVTTLEEVFLRVARGDNDFSPEKVRTASLEHEDKFIQKEDDTATLGEAEEMVFENKRAKTFNIAKDHDKGMLFMSHFLALTQKRIIYSWRDYKGFILEILLPILCVIFGLALLTQFSILNNQKSWKEDLNKFDKPQKVFYNPQPYLNPSAAGASDIKFIMNRAVDNTNGRIKLTEYQGSLEDFDYNIYKQRTNNPFRLGSYYFYEADPVKHAYSVVIFHNTTALQGAPTFAATIGQAFLQNIYNDDNFKIPIYNYPLPLSHKQQNLARNAGTFYVSMIFAIGVSFIPTGLITFIVKERENNIKHQHLVSGVSIPAYWLSSYAWDLSKFMIPGIISVLMIKAFGLKSLVESDDVYGATWGLFLLYGVAICPFTYACSFVYKSYSIAQFFTFIYHLITGAIFATLTWTLRIISETTRDISDVLEWPFRIFSPTFCFSFGIMNISNREAYQSAYKESNIRGPLDWQIAGADICFLCLHAVVSLIMIFVIEWASTVQWFRKIGSARDPGENEYKQDDDVERVKKEAAETDANSVAVKVAGLRKVYGNFFNKTQVKIAIQEISFVVPFQECFALLGVNGAGKTSTFRILTGEYGPTKGEAYINAYNVITHLSEARYNIGYCPQFDALTDLLTPTEHLILYAKIKGIPKDLIKYFVEKQLKDMNLEKYAKVRAGILVAGTSENSQLQ</sequence>
<feature type="transmembrane region" description="Helical" evidence="10">
    <location>
        <begin position="443"/>
        <end position="467"/>
    </location>
</feature>
<dbReference type="SUPFAM" id="SSF52540">
    <property type="entry name" value="P-loop containing nucleoside triphosphate hydrolases"/>
    <property type="match status" value="2"/>
</dbReference>
<evidence type="ECO:0000256" key="9">
    <source>
        <dbReference type="ARBA" id="ARBA00023136"/>
    </source>
</evidence>
<keyword evidence="6" id="KW-0547">Nucleotide-binding</keyword>
<evidence type="ECO:0000259" key="11">
    <source>
        <dbReference type="PROSITE" id="PS50893"/>
    </source>
</evidence>
<feature type="transmembrane region" description="Helical" evidence="10">
    <location>
        <begin position="315"/>
        <end position="336"/>
    </location>
</feature>
<dbReference type="GO" id="GO:0005319">
    <property type="term" value="F:lipid transporter activity"/>
    <property type="evidence" value="ECO:0007669"/>
    <property type="project" value="TreeGrafter"/>
</dbReference>
<dbReference type="InterPro" id="IPR003439">
    <property type="entry name" value="ABC_transporter-like_ATP-bd"/>
</dbReference>
<keyword evidence="7" id="KW-0067">ATP-binding</keyword>
<dbReference type="InterPro" id="IPR017871">
    <property type="entry name" value="ABC_transporter-like_CS"/>
</dbReference>
<evidence type="ECO:0000313" key="13">
    <source>
        <dbReference type="Proteomes" id="UP001162131"/>
    </source>
</evidence>
<feature type="transmembrane region" description="Helical" evidence="10">
    <location>
        <begin position="266"/>
        <end position="284"/>
    </location>
</feature>
<gene>
    <name evidence="12" type="ORF">BSTOLATCC_MIC3927</name>
</gene>
<dbReference type="GO" id="GO:0016020">
    <property type="term" value="C:membrane"/>
    <property type="evidence" value="ECO:0007669"/>
    <property type="project" value="UniProtKB-SubCell"/>
</dbReference>
<reference evidence="12" key="1">
    <citation type="submission" date="2021-09" db="EMBL/GenBank/DDBJ databases">
        <authorList>
            <consortium name="AG Swart"/>
            <person name="Singh M."/>
            <person name="Singh A."/>
            <person name="Seah K."/>
            <person name="Emmerich C."/>
        </authorList>
    </citation>
    <scope>NUCLEOTIDE SEQUENCE</scope>
    <source>
        <strain evidence="12">ATCC30299</strain>
    </source>
</reference>
<feature type="transmembrane region" description="Helical" evidence="10">
    <location>
        <begin position="377"/>
        <end position="395"/>
    </location>
</feature>
<feature type="transmembrane region" description="Helical" evidence="10">
    <location>
        <begin position="1113"/>
        <end position="1135"/>
    </location>
</feature>
<comment type="caution">
    <text evidence="12">The sequence shown here is derived from an EMBL/GenBank/DDBJ whole genome shotgun (WGS) entry which is preliminary data.</text>
</comment>
<dbReference type="FunFam" id="3.40.50.300:FF:000298">
    <property type="entry name" value="ATP-binding cassette sub-family A member 12"/>
    <property type="match status" value="1"/>
</dbReference>
<dbReference type="SMART" id="SM00382">
    <property type="entry name" value="AAA"/>
    <property type="match status" value="1"/>
</dbReference>
<dbReference type="Gene3D" id="3.40.50.300">
    <property type="entry name" value="P-loop containing nucleotide triphosphate hydrolases"/>
    <property type="match status" value="2"/>
</dbReference>
<dbReference type="InterPro" id="IPR027417">
    <property type="entry name" value="P-loop_NTPase"/>
</dbReference>
<dbReference type="PANTHER" id="PTHR19229">
    <property type="entry name" value="ATP-BINDING CASSETTE TRANSPORTER SUBFAMILY A ABCA"/>
    <property type="match status" value="1"/>
</dbReference>
<evidence type="ECO:0000256" key="10">
    <source>
        <dbReference type="SAM" id="Phobius"/>
    </source>
</evidence>
<comment type="subcellular location">
    <subcellularLocation>
        <location evidence="1">Membrane</location>
        <topology evidence="1">Multi-pass membrane protein</topology>
    </subcellularLocation>
</comment>
<dbReference type="PROSITE" id="PS50893">
    <property type="entry name" value="ABC_TRANSPORTER_2"/>
    <property type="match status" value="1"/>
</dbReference>
<proteinExistence type="inferred from homology"/>
<dbReference type="InterPro" id="IPR026082">
    <property type="entry name" value="ABCA"/>
</dbReference>
<protein>
    <recommendedName>
        <fullName evidence="11">ABC transporter domain-containing protein</fullName>
    </recommendedName>
</protein>
<dbReference type="Pfam" id="PF00005">
    <property type="entry name" value="ABC_tran"/>
    <property type="match status" value="2"/>
</dbReference>